<sequence length="654" mass="75487">MNFQIHIWTRQDVDIRYKKKNPIFIILKLGNKDRLILICGPLCDGEDSEDEYDLDDILTNEQAQNEVEKLDKYFLHNEQLSKVTEIVNNDDFIIFDFPESNNINQCTSDSSILDTRTLRSQTSQMPIVVNLPAGEGVIPISTESNIEINRQWKKKMKLLLNCPNVCKTATDVFIKFIHPIVDNIVNQSNLYATQNNKNLKLTEKELYAFLGINFCMGYNKLPSYKLYWNTSEDLNVRSISKAMSRDRFREILSNIHVNNNANLPNNNKDKLYKLRPMIDALNKIFPEAYHGTRELSVDESMIKFKGRSTVKQYNPMKPIKRGYKLWCIADQKGYILKYSVYQGKNETLEREFDKYNLGERVVLMLTKPFWKQHRIILFDNHFTSIPLLERLKNEMTLACGTIRNNRKGIPQNLKKDSDIARGNFDHRFSNSGIGIFKWKDNKAVYLASNYHGNETTTVQRTSKDGSKSDVTCPTLVKDYNAFMGGVDHADRLRALYCVDRKSKKWWLRIFWGLLDIVFVNAYVVCCELFGQIDVLEVRRSIALGLMSECGPASKRSICIKRTPPSTPSNRRKKALSIVKDVRLGNRGVHWPAFGSKMGRCELCSVRGVESRPTSICNHCRVFLCCNEKKNCFVDYHQIEINNDKAGLKGLTLHD</sequence>
<dbReference type="AlphaFoldDB" id="A0A6G0SW52"/>
<proteinExistence type="predicted"/>
<gene>
    <name evidence="2" type="ORF">AGLY_017694</name>
</gene>
<feature type="domain" description="PiggyBac transposable element-derived protein" evidence="1">
    <location>
        <begin position="169"/>
        <end position="522"/>
    </location>
</feature>
<protein>
    <recommendedName>
        <fullName evidence="1">PiggyBac transposable element-derived protein domain-containing protein</fullName>
    </recommendedName>
</protein>
<dbReference type="InterPro" id="IPR029526">
    <property type="entry name" value="PGBD"/>
</dbReference>
<evidence type="ECO:0000259" key="1">
    <source>
        <dbReference type="Pfam" id="PF13843"/>
    </source>
</evidence>
<organism evidence="2 3">
    <name type="scientific">Aphis glycines</name>
    <name type="common">Soybean aphid</name>
    <dbReference type="NCBI Taxonomy" id="307491"/>
    <lineage>
        <taxon>Eukaryota</taxon>
        <taxon>Metazoa</taxon>
        <taxon>Ecdysozoa</taxon>
        <taxon>Arthropoda</taxon>
        <taxon>Hexapoda</taxon>
        <taxon>Insecta</taxon>
        <taxon>Pterygota</taxon>
        <taxon>Neoptera</taxon>
        <taxon>Paraneoptera</taxon>
        <taxon>Hemiptera</taxon>
        <taxon>Sternorrhyncha</taxon>
        <taxon>Aphidomorpha</taxon>
        <taxon>Aphidoidea</taxon>
        <taxon>Aphididae</taxon>
        <taxon>Aphidini</taxon>
        <taxon>Aphis</taxon>
        <taxon>Aphis</taxon>
    </lineage>
</organism>
<accession>A0A6G0SW52</accession>
<dbReference type="PANTHER" id="PTHR46599">
    <property type="entry name" value="PIGGYBAC TRANSPOSABLE ELEMENT-DERIVED PROTEIN 4"/>
    <property type="match status" value="1"/>
</dbReference>
<evidence type="ECO:0000313" key="2">
    <source>
        <dbReference type="EMBL" id="KAE9521887.1"/>
    </source>
</evidence>
<evidence type="ECO:0000313" key="3">
    <source>
        <dbReference type="Proteomes" id="UP000475862"/>
    </source>
</evidence>
<dbReference type="Proteomes" id="UP000475862">
    <property type="component" value="Unassembled WGS sequence"/>
</dbReference>
<keyword evidence="3" id="KW-1185">Reference proteome</keyword>
<dbReference type="Pfam" id="PF13843">
    <property type="entry name" value="DDE_Tnp_1_7"/>
    <property type="match status" value="1"/>
</dbReference>
<name>A0A6G0SW52_APHGL</name>
<comment type="caution">
    <text evidence="2">The sequence shown here is derived from an EMBL/GenBank/DDBJ whole genome shotgun (WGS) entry which is preliminary data.</text>
</comment>
<dbReference type="OrthoDB" id="6597409at2759"/>
<dbReference type="PANTHER" id="PTHR46599:SF3">
    <property type="entry name" value="PIGGYBAC TRANSPOSABLE ELEMENT-DERIVED PROTEIN 4"/>
    <property type="match status" value="1"/>
</dbReference>
<dbReference type="EMBL" id="VYZN01001862">
    <property type="protein sequence ID" value="KAE9521887.1"/>
    <property type="molecule type" value="Genomic_DNA"/>
</dbReference>
<reference evidence="2 3" key="1">
    <citation type="submission" date="2019-08" db="EMBL/GenBank/DDBJ databases">
        <title>The genome of the soybean aphid Biotype 1, its phylome, world population structure and adaptation to the North American continent.</title>
        <authorList>
            <person name="Giordano R."/>
            <person name="Donthu R.K."/>
            <person name="Hernandez A.G."/>
            <person name="Wright C.L."/>
            <person name="Zimin A.V."/>
        </authorList>
    </citation>
    <scope>NUCLEOTIDE SEQUENCE [LARGE SCALE GENOMIC DNA]</scope>
    <source>
        <tissue evidence="2">Whole aphids</tissue>
    </source>
</reference>